<feature type="domain" description="Solute-binding protein family 3/N-terminal" evidence="3">
    <location>
        <begin position="14"/>
        <end position="241"/>
    </location>
</feature>
<evidence type="ECO:0000256" key="1">
    <source>
        <dbReference type="ARBA" id="ARBA00010333"/>
    </source>
</evidence>
<reference evidence="4 5" key="1">
    <citation type="submission" date="2019-05" db="EMBL/GenBank/DDBJ databases">
        <title>OXA-830, a novel chromosomally encoded expanded-spectrum class D beta-lactamase in Aeromonas simiae.</title>
        <authorList>
            <person name="Zhou W."/>
            <person name="Chen Q."/>
        </authorList>
    </citation>
    <scope>NUCLEOTIDE SEQUENCE [LARGE SCALE GENOMIC DNA]</scope>
    <source>
        <strain evidence="4 5">A6</strain>
    </source>
</reference>
<dbReference type="PANTHER" id="PTHR35936">
    <property type="entry name" value="MEMBRANE-BOUND LYTIC MUREIN TRANSGLYCOSYLASE F"/>
    <property type="match status" value="1"/>
</dbReference>
<dbReference type="SMART" id="SM00062">
    <property type="entry name" value="PBPb"/>
    <property type="match status" value="1"/>
</dbReference>
<name>A0A5J6X373_9GAMM</name>
<dbReference type="KEGG" id="asim:FE240_03240"/>
<dbReference type="PANTHER" id="PTHR35936:SF6">
    <property type="entry name" value="AMINO ACID ABC TRANSPORTER SUBSTRATE-BINDING PAAT FAMILY PROTEIN"/>
    <property type="match status" value="1"/>
</dbReference>
<evidence type="ECO:0000313" key="4">
    <source>
        <dbReference type="EMBL" id="QFI56593.1"/>
    </source>
</evidence>
<proteinExistence type="inferred from homology"/>
<sequence>MLLSGVAEAGCERPWRAGYDDWPPYHYRNQEQVLTGFAVEVLEAVAKRMDCYEVFRERPWKRTLLEVASGDLDIAMEATESEARRRYAYFSVPYSPGVILLWVRRGEQNGAVTLEAWLEEGKRLGTTREFNYGEPIMGLLANHANQVTPLLEEERNYGKLQLRRIDGFLGDAFATRWMLEQSGLLPNIVPHQARVIAIPTRFMLSKRRFDPAFVAQFNQALAAFQADREYDALLRRYAPVGVRP</sequence>
<dbReference type="SUPFAM" id="SSF53850">
    <property type="entry name" value="Periplasmic binding protein-like II"/>
    <property type="match status" value="1"/>
</dbReference>
<accession>A0A5J6X373</accession>
<dbReference type="Proteomes" id="UP000594034">
    <property type="component" value="Chromosome"/>
</dbReference>
<keyword evidence="5" id="KW-1185">Reference proteome</keyword>
<dbReference type="InterPro" id="IPR001638">
    <property type="entry name" value="Solute-binding_3/MltF_N"/>
</dbReference>
<organism evidence="4 5">
    <name type="scientific">Aeromonas simiae</name>
    <dbReference type="NCBI Taxonomy" id="218936"/>
    <lineage>
        <taxon>Bacteria</taxon>
        <taxon>Pseudomonadati</taxon>
        <taxon>Pseudomonadota</taxon>
        <taxon>Gammaproteobacteria</taxon>
        <taxon>Aeromonadales</taxon>
        <taxon>Aeromonadaceae</taxon>
        <taxon>Aeromonas</taxon>
    </lineage>
</organism>
<comment type="similarity">
    <text evidence="1">Belongs to the bacterial solute-binding protein 3 family.</text>
</comment>
<protein>
    <submittedName>
        <fullName evidence="4">Amino acid ABC transporter substrate-binding protein</fullName>
    </submittedName>
</protein>
<dbReference type="Pfam" id="PF00497">
    <property type="entry name" value="SBP_bac_3"/>
    <property type="match status" value="1"/>
</dbReference>
<dbReference type="Gene3D" id="3.40.190.10">
    <property type="entry name" value="Periplasmic binding protein-like II"/>
    <property type="match status" value="2"/>
</dbReference>
<gene>
    <name evidence="4" type="ORF">FE240_03240</name>
</gene>
<dbReference type="AlphaFoldDB" id="A0A5J6X373"/>
<keyword evidence="2" id="KW-0732">Signal</keyword>
<dbReference type="EMBL" id="CP040449">
    <property type="protein sequence ID" value="QFI56593.1"/>
    <property type="molecule type" value="Genomic_DNA"/>
</dbReference>
<evidence type="ECO:0000313" key="5">
    <source>
        <dbReference type="Proteomes" id="UP000594034"/>
    </source>
</evidence>
<evidence type="ECO:0000259" key="3">
    <source>
        <dbReference type="SMART" id="SM00062"/>
    </source>
</evidence>
<evidence type="ECO:0000256" key="2">
    <source>
        <dbReference type="ARBA" id="ARBA00022729"/>
    </source>
</evidence>